<organism evidence="1 2">
    <name type="scientific">Actinoplanes sandaracinus</name>
    <dbReference type="NCBI Taxonomy" id="3045177"/>
    <lineage>
        <taxon>Bacteria</taxon>
        <taxon>Bacillati</taxon>
        <taxon>Actinomycetota</taxon>
        <taxon>Actinomycetes</taxon>
        <taxon>Micromonosporales</taxon>
        <taxon>Micromonosporaceae</taxon>
        <taxon>Actinoplanes</taxon>
    </lineage>
</organism>
<evidence type="ECO:0000313" key="1">
    <source>
        <dbReference type="EMBL" id="MDI6102095.1"/>
    </source>
</evidence>
<comment type="caution">
    <text evidence="1">The sequence shown here is derived from an EMBL/GenBank/DDBJ whole genome shotgun (WGS) entry which is preliminary data.</text>
</comment>
<proteinExistence type="predicted"/>
<name>A0ABT6WR33_9ACTN</name>
<protein>
    <submittedName>
        <fullName evidence="1">Uncharacterized protein</fullName>
    </submittedName>
</protein>
<accession>A0ABT6WR33</accession>
<dbReference type="EMBL" id="JASCTH010000018">
    <property type="protein sequence ID" value="MDI6102095.1"/>
    <property type="molecule type" value="Genomic_DNA"/>
</dbReference>
<keyword evidence="2" id="KW-1185">Reference proteome</keyword>
<sequence length="45" mass="4950">MISPRLRRHLPELGGRVARRIPRVVGVAGTHAFRAPSKDGPLYTS</sequence>
<gene>
    <name evidence="1" type="ORF">QLQ12_26100</name>
</gene>
<reference evidence="1 2" key="1">
    <citation type="submission" date="2023-05" db="EMBL/GenBank/DDBJ databases">
        <title>Actinoplanes sp. NEAU-A12 genome sequencing.</title>
        <authorList>
            <person name="Wang Z.-S."/>
        </authorList>
    </citation>
    <scope>NUCLEOTIDE SEQUENCE [LARGE SCALE GENOMIC DNA]</scope>
    <source>
        <strain evidence="1 2">NEAU-A12</strain>
    </source>
</reference>
<evidence type="ECO:0000313" key="2">
    <source>
        <dbReference type="Proteomes" id="UP001241758"/>
    </source>
</evidence>
<dbReference type="Proteomes" id="UP001241758">
    <property type="component" value="Unassembled WGS sequence"/>
</dbReference>